<feature type="region of interest" description="Disordered" evidence="7">
    <location>
        <begin position="1"/>
        <end position="40"/>
    </location>
</feature>
<keyword evidence="5" id="KW-0472">Membrane</keyword>
<protein>
    <submittedName>
        <fullName evidence="9">TonB-dependent receptor, plug</fullName>
    </submittedName>
</protein>
<feature type="compositionally biased region" description="Low complexity" evidence="7">
    <location>
        <begin position="742"/>
        <end position="753"/>
    </location>
</feature>
<dbReference type="Gene3D" id="2.40.170.20">
    <property type="entry name" value="TonB-dependent receptor, beta-barrel domain"/>
    <property type="match status" value="1"/>
</dbReference>
<evidence type="ECO:0000256" key="7">
    <source>
        <dbReference type="SAM" id="MobiDB-lite"/>
    </source>
</evidence>
<keyword evidence="9" id="KW-0675">Receptor</keyword>
<dbReference type="Pfam" id="PF13620">
    <property type="entry name" value="CarboxypepD_reg"/>
    <property type="match status" value="1"/>
</dbReference>
<keyword evidence="3" id="KW-1134">Transmembrane beta strand</keyword>
<dbReference type="GO" id="GO:0015344">
    <property type="term" value="F:siderophore uptake transmembrane transporter activity"/>
    <property type="evidence" value="ECO:0007669"/>
    <property type="project" value="TreeGrafter"/>
</dbReference>
<dbReference type="InterPro" id="IPR039426">
    <property type="entry name" value="TonB-dep_rcpt-like"/>
</dbReference>
<proteinExistence type="predicted"/>
<dbReference type="GO" id="GO:0044718">
    <property type="term" value="P:siderophore transmembrane transport"/>
    <property type="evidence" value="ECO:0007669"/>
    <property type="project" value="TreeGrafter"/>
</dbReference>
<evidence type="ECO:0000256" key="5">
    <source>
        <dbReference type="ARBA" id="ARBA00023136"/>
    </source>
</evidence>
<dbReference type="PANTHER" id="PTHR30069">
    <property type="entry name" value="TONB-DEPENDENT OUTER MEMBRANE RECEPTOR"/>
    <property type="match status" value="1"/>
</dbReference>
<keyword evidence="6" id="KW-0998">Cell outer membrane</keyword>
<dbReference type="GO" id="GO:0009279">
    <property type="term" value="C:cell outer membrane"/>
    <property type="evidence" value="ECO:0007669"/>
    <property type="project" value="UniProtKB-SubCell"/>
</dbReference>
<evidence type="ECO:0000256" key="4">
    <source>
        <dbReference type="ARBA" id="ARBA00022692"/>
    </source>
</evidence>
<evidence type="ECO:0000256" key="2">
    <source>
        <dbReference type="ARBA" id="ARBA00022448"/>
    </source>
</evidence>
<evidence type="ECO:0000256" key="3">
    <source>
        <dbReference type="ARBA" id="ARBA00022452"/>
    </source>
</evidence>
<dbReference type="Pfam" id="PF25183">
    <property type="entry name" value="OMP_b-brl_4"/>
    <property type="match status" value="2"/>
</dbReference>
<gene>
    <name evidence="9" type="ordered locus">Acid_2765</name>
</gene>
<evidence type="ECO:0000313" key="9">
    <source>
        <dbReference type="EMBL" id="ABJ83753.1"/>
    </source>
</evidence>
<feature type="compositionally biased region" description="Polar residues" evidence="7">
    <location>
        <begin position="1"/>
        <end position="10"/>
    </location>
</feature>
<evidence type="ECO:0000256" key="6">
    <source>
        <dbReference type="ARBA" id="ARBA00023237"/>
    </source>
</evidence>
<dbReference type="eggNOG" id="COG4771">
    <property type="taxonomic scope" value="Bacteria"/>
</dbReference>
<keyword evidence="2" id="KW-0813">Transport</keyword>
<dbReference type="OrthoDB" id="97893at2"/>
<feature type="region of interest" description="Disordered" evidence="7">
    <location>
        <begin position="742"/>
        <end position="762"/>
    </location>
</feature>
<dbReference type="InterPro" id="IPR008969">
    <property type="entry name" value="CarboxyPept-like_regulatory"/>
</dbReference>
<reference evidence="9" key="1">
    <citation type="submission" date="2006-10" db="EMBL/GenBank/DDBJ databases">
        <title>Complete sequence of Solibacter usitatus Ellin6076.</title>
        <authorList>
            <consortium name="US DOE Joint Genome Institute"/>
            <person name="Copeland A."/>
            <person name="Lucas S."/>
            <person name="Lapidus A."/>
            <person name="Barry K."/>
            <person name="Detter J.C."/>
            <person name="Glavina del Rio T."/>
            <person name="Hammon N."/>
            <person name="Israni S."/>
            <person name="Dalin E."/>
            <person name="Tice H."/>
            <person name="Pitluck S."/>
            <person name="Thompson L.S."/>
            <person name="Brettin T."/>
            <person name="Bruce D."/>
            <person name="Han C."/>
            <person name="Tapia R."/>
            <person name="Gilna P."/>
            <person name="Schmutz J."/>
            <person name="Larimer F."/>
            <person name="Land M."/>
            <person name="Hauser L."/>
            <person name="Kyrpides N."/>
            <person name="Mikhailova N."/>
            <person name="Janssen P.H."/>
            <person name="Kuske C.R."/>
            <person name="Richardson P."/>
        </authorList>
    </citation>
    <scope>NUCLEOTIDE SEQUENCE</scope>
    <source>
        <strain evidence="9">Ellin6076</strain>
    </source>
</reference>
<accession>Q023T7</accession>
<dbReference type="InterPro" id="IPR036942">
    <property type="entry name" value="Beta-barrel_TonB_sf"/>
</dbReference>
<comment type="subcellular location">
    <subcellularLocation>
        <location evidence="1">Cell outer membrane</location>
        <topology evidence="1">Multi-pass membrane protein</topology>
    </subcellularLocation>
</comment>
<dbReference type="SUPFAM" id="SSF56935">
    <property type="entry name" value="Porins"/>
    <property type="match status" value="1"/>
</dbReference>
<dbReference type="STRING" id="234267.Acid_2765"/>
<evidence type="ECO:0000256" key="1">
    <source>
        <dbReference type="ARBA" id="ARBA00004571"/>
    </source>
</evidence>
<name>Q023T7_SOLUE</name>
<dbReference type="InParanoid" id="Q023T7"/>
<evidence type="ECO:0000259" key="8">
    <source>
        <dbReference type="Pfam" id="PF25183"/>
    </source>
</evidence>
<dbReference type="InterPro" id="IPR057601">
    <property type="entry name" value="Oar-like_b-barrel"/>
</dbReference>
<dbReference type="AlphaFoldDB" id="Q023T7"/>
<dbReference type="PANTHER" id="PTHR30069:SF46">
    <property type="entry name" value="OAR PROTEIN"/>
    <property type="match status" value="1"/>
</dbReference>
<sequence length="913" mass="99406" precursor="true">MRGQSGTANGSIRGEVKDASGAAVPRAAVEARNGQTGYERKSLTDDLGGFELPLLPVGSYEVQVKAPGFAAYAQRGVVVELARASDLTIRLTVTTEQQAITVEADASILNTSSASVEGGLNQKSMENMPVTSRNSFNLALLAAGFNGTRDNEFGNPTFAFGGMQRRGFLVDGIDNTQRGGPGRLGIFAPETLQEVKVISNAMAAEYGRTVGGMISMVTRGGTNEYHGEALVLERRPGFIARQSLAPNKPFQQWQVFSGNLGGPVKKDKLFFFVSGEYEPLDAPRAITITPANAAALGLPASDLGSAPFAQRFQTYLGRLDYQFSERNSVYVRYSNFVTPSKFNTSGGLSPRSASNNFDDRNDTLASQLASVLSPSLVNEARFGFLRREFTRPPASGVVGPVIAISGVATIGSNTSANQYYNERQFNFIDNLTYRRGRHQLKFGFDIDTIRVISADRLNLTYSFASLAQYLNAVNGTGNYTQLTQEFGDNTANHTTNSFNFFAQDDFHVTEKLTLSYGLRYEYLAYPSLPAKAPLTESRSVPNDPNNVAPRFGFAWQPASKTVVRGGYGLFYDTTNLRLISTAIRQNGAQVLRYVISGTAAGAPQYPAALTQIGLTFSPTKPSVTNFSSDFRSLYAHQANLQVERELASGFSVTTGIQYYGGRRLPLLIDVNLGAPVSYLADGRPVFSNSNRPNPNFAQILQLKSVANSTYYGGFLSLNKRFSRGFQFTASYTLGWAFNTNDSTGDTGSSPSDSTNDRRDYGLSSSDQRHRFVFQGVWQPELRTHTLVDRMVNGFLIAPNVTATSSFPVTVVQGTDLNGDSVNNDRPLFRGRNDTPGYGLKEVNLRISRTFGLRERLRLEVIGEAENLFNTTNAGCTTGGCSGAVVSTFNAPDFLRITSTFNSRQIQLGGRLRF</sequence>
<feature type="domain" description="TonB-dependent transporter Oar-like beta-barrel" evidence="8">
    <location>
        <begin position="217"/>
        <end position="282"/>
    </location>
</feature>
<feature type="domain" description="TonB-dependent transporter Oar-like beta-barrel" evidence="8">
    <location>
        <begin position="305"/>
        <end position="830"/>
    </location>
</feature>
<dbReference type="KEGG" id="sus:Acid_2765"/>
<organism evidence="9">
    <name type="scientific">Solibacter usitatus (strain Ellin6076)</name>
    <dbReference type="NCBI Taxonomy" id="234267"/>
    <lineage>
        <taxon>Bacteria</taxon>
        <taxon>Pseudomonadati</taxon>
        <taxon>Acidobacteriota</taxon>
        <taxon>Terriglobia</taxon>
        <taxon>Bryobacterales</taxon>
        <taxon>Solibacteraceae</taxon>
        <taxon>Candidatus Solibacter</taxon>
    </lineage>
</organism>
<dbReference type="SUPFAM" id="SSF49464">
    <property type="entry name" value="Carboxypeptidase regulatory domain-like"/>
    <property type="match status" value="1"/>
</dbReference>
<keyword evidence="4" id="KW-0812">Transmembrane</keyword>
<dbReference type="EMBL" id="CP000473">
    <property type="protein sequence ID" value="ABJ83753.1"/>
    <property type="molecule type" value="Genomic_DNA"/>
</dbReference>
<dbReference type="Gene3D" id="2.60.40.1120">
    <property type="entry name" value="Carboxypeptidase-like, regulatory domain"/>
    <property type="match status" value="1"/>
</dbReference>
<dbReference type="HOGENOM" id="CLU_006298_0_0_0"/>